<dbReference type="Pfam" id="PF01535">
    <property type="entry name" value="PPR"/>
    <property type="match status" value="2"/>
</dbReference>
<dbReference type="Pfam" id="PF13812">
    <property type="entry name" value="PPR_3"/>
    <property type="match status" value="1"/>
</dbReference>
<feature type="repeat" description="PPR" evidence="2">
    <location>
        <begin position="1243"/>
        <end position="1277"/>
    </location>
</feature>
<evidence type="ECO:0000256" key="3">
    <source>
        <dbReference type="SAM" id="MobiDB-lite"/>
    </source>
</evidence>
<dbReference type="PROSITE" id="PS51375">
    <property type="entry name" value="PPR"/>
    <property type="match status" value="3"/>
</dbReference>
<feature type="repeat" description="PPR" evidence="2">
    <location>
        <begin position="1173"/>
        <end position="1207"/>
    </location>
</feature>
<dbReference type="EMBL" id="CAUJNA010003360">
    <property type="protein sequence ID" value="CAJ1400117.1"/>
    <property type="molecule type" value="Genomic_DNA"/>
</dbReference>
<feature type="repeat" description="PPR" evidence="2">
    <location>
        <begin position="1353"/>
        <end position="1387"/>
    </location>
</feature>
<dbReference type="Gene3D" id="1.25.40.10">
    <property type="entry name" value="Tetratricopeptide repeat domain"/>
    <property type="match status" value="2"/>
</dbReference>
<keyword evidence="1" id="KW-0677">Repeat</keyword>
<proteinExistence type="predicted"/>
<dbReference type="Proteomes" id="UP001178507">
    <property type="component" value="Unassembled WGS sequence"/>
</dbReference>
<sequence>MTMRPCGLANAGWASARLAAKGAPVLGVPDAVLVAKLPDFSALGLASSARAAANLLRDGQRLLAAFSCFEHVCTECGPQGVANSARTSAVLRLKEEPVLQCPAGQAATLSSQLTAQHAANVLRAGAKLAPDLAAPADAALAEKLEASNGQGLANGARAFGAVSPKNETSTAAPAGVAARKVAEPSPQNAASLARAAAKSTSPSPSLLFAPARRTLATLQQLAARHAANAARRSAAAHLRGEQLLEATAARGRELLATCAADFSAQDVSTAARGFGVFALRGANSMEALVEMALQKELEVRNATNLVRAVAKMKREDTRLLSLLQVQRMGEHTPQDASNTLRALAALLLSSELVVGETCAACAQKSFACEPKLQEPSNAMRAPAKLRADKRPPPEMSGSAFLARLAEANAQDPASFARASAAQAPRFEPPLRGTAALLGAPERSAASAPQDVGNALRAPATLEVPGAPALASPGARFVCVVKECGPQDTGNAVRSFATLLAFHGPVMQAASTASHSRSKALSLQNSANVGRSFGQLAALGRAPLGSLGDGFRERMDIEPCNLQNFAAMSRAFAALQLQAAFRELLESEKAGALARWLEDFGQEVANLVWACGSTQAIRWPLMEAAARSVCQAPSTLQPQEPANLARGPGKTFFQDVPLMEAPADAALAKVEDFGPQGPANLAWAFSACAVRPETCLEATRRQFHRLKPTSLDAQDTSNLLRSLATLEPGGEADEALSQAIFDTLGQLLPQNIANSMRALATMSKRRRRLTGALVSAAKGCLTPTTAPQNTSNVGRALATVQPLEEASMDDSAANFLATGATELDPQGVTNLARRSAQLVTVRAPLMALAGDSVFKFLQGRQLEGQHPANSARALARLKAEVPLLGAVAELELPSLSMQSCVDLHWSMTVFGLAPKDPSMSTAAMGLVEALGAALVRDVEDYAQLIQEHQVLNLRSFTWPLLSSLGVPSPSGGAFAARAREALRARFGFRSSDSRVFAYLEYVLVPLERGEVRRQEEISGVLAYESGYTADEAPSFEAPLVALQLPNSRHVRRELCAEFQGLKALCRLLAPWESAAGVVSVFTSISPCLSCVSALWQFRLRFPEVSLDACDDQLQALRALRLAGLHEEVLTLCLESELTCSEAYGERIASMQALGMNAEALDLLGEMRNRELQPDLSCYNQLLRFHAQNRSTDQALRLLNALRAERLTPDQHTYDFALGACKSRKQWENIIHLLDQMKEDKVKLNESSYRTVMHGLSYSPHHQRCLELYFEMRENGISPQEPHLCALLRALFGEEGQKRDQDKGLEVFQSLVDDSSVKLSQVHFDQAISVCEKAGRWRGILALATAMAGRNLNPHSMTCNAVLKACVQLGKWDVALKLLGTMDRDGTDLDRIAYLTVLVACARARQWEEVLRLYAEVQENLRSEPGGFSCGLR</sequence>
<feature type="region of interest" description="Disordered" evidence="3">
    <location>
        <begin position="164"/>
        <end position="196"/>
    </location>
</feature>
<name>A0AA36NAJ9_9DINO</name>
<comment type="caution">
    <text evidence="4">The sequence shown here is derived from an EMBL/GenBank/DDBJ whole genome shotgun (WGS) entry which is preliminary data.</text>
</comment>
<evidence type="ECO:0000256" key="2">
    <source>
        <dbReference type="PROSITE-ProRule" id="PRU00708"/>
    </source>
</evidence>
<dbReference type="InterPro" id="IPR011990">
    <property type="entry name" value="TPR-like_helical_dom_sf"/>
</dbReference>
<evidence type="ECO:0008006" key="6">
    <source>
        <dbReference type="Google" id="ProtNLM"/>
    </source>
</evidence>
<feature type="compositionally biased region" description="Low complexity" evidence="3">
    <location>
        <begin position="171"/>
        <end position="196"/>
    </location>
</feature>
<evidence type="ECO:0000313" key="4">
    <source>
        <dbReference type="EMBL" id="CAJ1400117.1"/>
    </source>
</evidence>
<dbReference type="InterPro" id="IPR002885">
    <property type="entry name" value="PPR_rpt"/>
</dbReference>
<accession>A0AA36NAJ9</accession>
<keyword evidence="5" id="KW-1185">Reference proteome</keyword>
<evidence type="ECO:0000313" key="5">
    <source>
        <dbReference type="Proteomes" id="UP001178507"/>
    </source>
</evidence>
<gene>
    <name evidence="4" type="ORF">EVOR1521_LOCUS23534</name>
</gene>
<dbReference type="PANTHER" id="PTHR47936:SF1">
    <property type="entry name" value="PENTATRICOPEPTIDE REPEAT-CONTAINING PROTEIN GUN1, CHLOROPLASTIC"/>
    <property type="match status" value="1"/>
</dbReference>
<reference evidence="4" key="1">
    <citation type="submission" date="2023-08" db="EMBL/GenBank/DDBJ databases">
        <authorList>
            <person name="Chen Y."/>
            <person name="Shah S."/>
            <person name="Dougan E. K."/>
            <person name="Thang M."/>
            <person name="Chan C."/>
        </authorList>
    </citation>
    <scope>NUCLEOTIDE SEQUENCE</scope>
</reference>
<organism evidence="4 5">
    <name type="scientific">Effrenium voratum</name>
    <dbReference type="NCBI Taxonomy" id="2562239"/>
    <lineage>
        <taxon>Eukaryota</taxon>
        <taxon>Sar</taxon>
        <taxon>Alveolata</taxon>
        <taxon>Dinophyceae</taxon>
        <taxon>Suessiales</taxon>
        <taxon>Symbiodiniaceae</taxon>
        <taxon>Effrenium</taxon>
    </lineage>
</organism>
<protein>
    <recommendedName>
        <fullName evidence="6">Pentatricopeptide repeat-containing protein, chloroplastic</fullName>
    </recommendedName>
</protein>
<dbReference type="PANTHER" id="PTHR47936">
    <property type="entry name" value="PPR_LONG DOMAIN-CONTAINING PROTEIN"/>
    <property type="match status" value="1"/>
</dbReference>
<dbReference type="NCBIfam" id="TIGR00756">
    <property type="entry name" value="PPR"/>
    <property type="match status" value="1"/>
</dbReference>
<evidence type="ECO:0000256" key="1">
    <source>
        <dbReference type="ARBA" id="ARBA00022737"/>
    </source>
</evidence>